<organism evidence="2 3">
    <name type="scientific">Stylosanthes scabra</name>
    <dbReference type="NCBI Taxonomy" id="79078"/>
    <lineage>
        <taxon>Eukaryota</taxon>
        <taxon>Viridiplantae</taxon>
        <taxon>Streptophyta</taxon>
        <taxon>Embryophyta</taxon>
        <taxon>Tracheophyta</taxon>
        <taxon>Spermatophyta</taxon>
        <taxon>Magnoliopsida</taxon>
        <taxon>eudicotyledons</taxon>
        <taxon>Gunneridae</taxon>
        <taxon>Pentapetalae</taxon>
        <taxon>rosids</taxon>
        <taxon>fabids</taxon>
        <taxon>Fabales</taxon>
        <taxon>Fabaceae</taxon>
        <taxon>Papilionoideae</taxon>
        <taxon>50 kb inversion clade</taxon>
        <taxon>dalbergioids sensu lato</taxon>
        <taxon>Dalbergieae</taxon>
        <taxon>Pterocarpus clade</taxon>
        <taxon>Stylosanthes</taxon>
    </lineage>
</organism>
<feature type="compositionally biased region" description="Basic residues" evidence="1">
    <location>
        <begin position="193"/>
        <end position="210"/>
    </location>
</feature>
<keyword evidence="3" id="KW-1185">Reference proteome</keyword>
<reference evidence="2 3" key="1">
    <citation type="journal article" date="2023" name="Plants (Basel)">
        <title>Bridging the Gap: Combining Genomics and Transcriptomics Approaches to Understand Stylosanthes scabra, an Orphan Legume from the Brazilian Caatinga.</title>
        <authorList>
            <person name="Ferreira-Neto J.R.C."/>
            <person name="da Silva M.D."/>
            <person name="Binneck E."/>
            <person name="de Melo N.F."/>
            <person name="da Silva R.H."/>
            <person name="de Melo A.L.T.M."/>
            <person name="Pandolfi V."/>
            <person name="Bustamante F.O."/>
            <person name="Brasileiro-Vidal A.C."/>
            <person name="Benko-Iseppon A.M."/>
        </authorList>
    </citation>
    <scope>NUCLEOTIDE SEQUENCE [LARGE SCALE GENOMIC DNA]</scope>
    <source>
        <tissue evidence="2">Leaves</tissue>
    </source>
</reference>
<dbReference type="Proteomes" id="UP001341840">
    <property type="component" value="Unassembled WGS sequence"/>
</dbReference>
<proteinExistence type="predicted"/>
<sequence length="210" mass="23592">MNSENEQVRGVLALISGMPPASCHGSSSNRDVVQVSETGQQHVVTVVNQHGNIEGVLKHNTIIGGEEEDCGDMEEVNPSNRVSDEIEEVLSDETLYRLNEDCVELARFRELAIQMEDNDGNSENHLVDVVEDGTDDHNRDWERHSVFSSEEDNSIEVAEVKDSWHRGGLTFESSDEDESLARLVERKIEGKKRSNLRPKKQKQGRKPPCI</sequence>
<name>A0ABU6YI93_9FABA</name>
<evidence type="ECO:0000313" key="3">
    <source>
        <dbReference type="Proteomes" id="UP001341840"/>
    </source>
</evidence>
<dbReference type="EMBL" id="JASCZI010242205">
    <property type="protein sequence ID" value="MED6210122.1"/>
    <property type="molecule type" value="Genomic_DNA"/>
</dbReference>
<evidence type="ECO:0000256" key="1">
    <source>
        <dbReference type="SAM" id="MobiDB-lite"/>
    </source>
</evidence>
<feature type="region of interest" description="Disordered" evidence="1">
    <location>
        <begin position="189"/>
        <end position="210"/>
    </location>
</feature>
<evidence type="ECO:0000313" key="2">
    <source>
        <dbReference type="EMBL" id="MED6210122.1"/>
    </source>
</evidence>
<gene>
    <name evidence="2" type="ORF">PIB30_061118</name>
</gene>
<protein>
    <submittedName>
        <fullName evidence="2">Uncharacterized protein</fullName>
    </submittedName>
</protein>
<accession>A0ABU6YI93</accession>
<comment type="caution">
    <text evidence="2">The sequence shown here is derived from an EMBL/GenBank/DDBJ whole genome shotgun (WGS) entry which is preliminary data.</text>
</comment>